<comment type="similarity">
    <text evidence="2 6">Belongs to the multi antimicrobial extrusion (MATE) (TC 2.A.66.1) family.</text>
</comment>
<evidence type="ECO:0000256" key="3">
    <source>
        <dbReference type="ARBA" id="ARBA00022692"/>
    </source>
</evidence>
<dbReference type="PANTHER" id="PTHR11206">
    <property type="entry name" value="MULTIDRUG RESISTANCE PROTEIN"/>
    <property type="match status" value="1"/>
</dbReference>
<dbReference type="GO" id="GO:0015297">
    <property type="term" value="F:antiporter activity"/>
    <property type="evidence" value="ECO:0007669"/>
    <property type="project" value="InterPro"/>
</dbReference>
<feature type="transmembrane region" description="Helical" evidence="6">
    <location>
        <begin position="256"/>
        <end position="282"/>
    </location>
</feature>
<comment type="caution">
    <text evidence="8">The sequence shown here is derived from an EMBL/GenBank/DDBJ whole genome shotgun (WGS) entry which is preliminary data.</text>
</comment>
<evidence type="ECO:0000313" key="8">
    <source>
        <dbReference type="EMBL" id="KAG8366053.1"/>
    </source>
</evidence>
<feature type="transmembrane region" description="Helical" evidence="6">
    <location>
        <begin position="380"/>
        <end position="402"/>
    </location>
</feature>
<proteinExistence type="inferred from homology"/>
<accession>A0AAV6WGK2</accession>
<keyword evidence="9" id="KW-1185">Reference proteome</keyword>
<gene>
    <name evidence="8" type="ORF">BUALT_Bualt17G0036000</name>
</gene>
<evidence type="ECO:0000256" key="5">
    <source>
        <dbReference type="ARBA" id="ARBA00023136"/>
    </source>
</evidence>
<dbReference type="Pfam" id="PF01554">
    <property type="entry name" value="MatE"/>
    <property type="match status" value="2"/>
</dbReference>
<dbReference type="Proteomes" id="UP000826271">
    <property type="component" value="Unassembled WGS sequence"/>
</dbReference>
<feature type="transmembrane region" description="Helical" evidence="6">
    <location>
        <begin position="165"/>
        <end position="182"/>
    </location>
</feature>
<keyword evidence="4 6" id="KW-1133">Transmembrane helix</keyword>
<feature type="transmembrane region" description="Helical" evidence="6">
    <location>
        <begin position="124"/>
        <end position="144"/>
    </location>
</feature>
<sequence>MEGNSKHLVHNEPQTSAENHCTQTSPENSSTEQEVPQSSNQNHSTPPPKNPIFSSFTPGEDDMSTIFGIGGFLSAFKEESRKLWYLAGPAFMVSVCQFSLGAITSTFTGHVGSLELAAFSIENMIIAGFSFGLLLGMGSALETLCGQAYGAGQIKMLGIYLQRSWIILLCTSFLLTFPYIFAEPLLVLIGQKKDISRAAGRLSRWMIPQLYAYAFQFPITKFLQAQSRIMVMAWLSMLTLVLHTVFTWLVMMRLRWGLAGGALVLNASWWFLVVTQMVYIFCGACGEAWSGFSWKAFQNLWGFVRLSIASAVMICLEVWYFTALLLFAGYLKNAETSVDALSICINILMWTSTIAFGFNGAISVRVSNELGAAHPRKAKFSVVVVVISTFLISLVIAAILLICRKQYPSVFSDSSAVKEVVYELTPLLALCIVINNIQPALSGMAIGAGWQTMVAYVDITCYYVFGIPFGLILGYPLKKGVKGIWYGMIAGTIIQTFVLFYIAYRTNWNKEATVAAERIKKWAGEPNAKTDVEEQPNNRN</sequence>
<organism evidence="8 9">
    <name type="scientific">Buddleja alternifolia</name>
    <dbReference type="NCBI Taxonomy" id="168488"/>
    <lineage>
        <taxon>Eukaryota</taxon>
        <taxon>Viridiplantae</taxon>
        <taxon>Streptophyta</taxon>
        <taxon>Embryophyta</taxon>
        <taxon>Tracheophyta</taxon>
        <taxon>Spermatophyta</taxon>
        <taxon>Magnoliopsida</taxon>
        <taxon>eudicotyledons</taxon>
        <taxon>Gunneridae</taxon>
        <taxon>Pentapetalae</taxon>
        <taxon>asterids</taxon>
        <taxon>lamiids</taxon>
        <taxon>Lamiales</taxon>
        <taxon>Scrophulariaceae</taxon>
        <taxon>Buddlejeae</taxon>
        <taxon>Buddleja</taxon>
    </lineage>
</organism>
<name>A0AAV6WGK2_9LAMI</name>
<feature type="region of interest" description="Disordered" evidence="7">
    <location>
        <begin position="1"/>
        <end position="55"/>
    </location>
</feature>
<dbReference type="CDD" id="cd13132">
    <property type="entry name" value="MATE_eukaryotic"/>
    <property type="match status" value="1"/>
</dbReference>
<evidence type="ECO:0000256" key="7">
    <source>
        <dbReference type="SAM" id="MobiDB-lite"/>
    </source>
</evidence>
<dbReference type="GO" id="GO:0042910">
    <property type="term" value="F:xenobiotic transmembrane transporter activity"/>
    <property type="evidence" value="ECO:0007669"/>
    <property type="project" value="InterPro"/>
</dbReference>
<protein>
    <recommendedName>
        <fullName evidence="6">Protein DETOXIFICATION</fullName>
    </recommendedName>
    <alternativeName>
        <fullName evidence="6">Multidrug and toxic compound extrusion protein</fullName>
    </alternativeName>
</protein>
<evidence type="ECO:0000256" key="4">
    <source>
        <dbReference type="ARBA" id="ARBA00022989"/>
    </source>
</evidence>
<evidence type="ECO:0000256" key="6">
    <source>
        <dbReference type="RuleBase" id="RU004914"/>
    </source>
</evidence>
<dbReference type="InterPro" id="IPR002528">
    <property type="entry name" value="MATE_fam"/>
</dbReference>
<reference evidence="8" key="1">
    <citation type="submission" date="2019-10" db="EMBL/GenBank/DDBJ databases">
        <authorList>
            <person name="Zhang R."/>
            <person name="Pan Y."/>
            <person name="Wang J."/>
            <person name="Ma R."/>
            <person name="Yu S."/>
        </authorList>
    </citation>
    <scope>NUCLEOTIDE SEQUENCE</scope>
    <source>
        <strain evidence="8">LA-IB0</strain>
        <tissue evidence="8">Leaf</tissue>
    </source>
</reference>
<feature type="transmembrane region" description="Helical" evidence="6">
    <location>
        <begin position="83"/>
        <end position="104"/>
    </location>
</feature>
<dbReference type="InterPro" id="IPR045069">
    <property type="entry name" value="MATE_euk"/>
</dbReference>
<dbReference type="EMBL" id="WHWC01000017">
    <property type="protein sequence ID" value="KAG8366053.1"/>
    <property type="molecule type" value="Genomic_DNA"/>
</dbReference>
<keyword evidence="5 6" id="KW-0472">Membrane</keyword>
<dbReference type="GO" id="GO:0016020">
    <property type="term" value="C:membrane"/>
    <property type="evidence" value="ECO:0007669"/>
    <property type="project" value="UniProtKB-SubCell"/>
</dbReference>
<keyword evidence="3 6" id="KW-0812">Transmembrane</keyword>
<dbReference type="NCBIfam" id="TIGR00797">
    <property type="entry name" value="matE"/>
    <property type="match status" value="1"/>
</dbReference>
<feature type="compositionally biased region" description="Polar residues" evidence="7">
    <location>
        <begin position="12"/>
        <end position="44"/>
    </location>
</feature>
<dbReference type="GO" id="GO:1990961">
    <property type="term" value="P:xenobiotic detoxification by transmembrane export across the plasma membrane"/>
    <property type="evidence" value="ECO:0007669"/>
    <property type="project" value="InterPro"/>
</dbReference>
<feature type="transmembrane region" description="Helical" evidence="6">
    <location>
        <begin position="231"/>
        <end position="250"/>
    </location>
</feature>
<feature type="transmembrane region" description="Helical" evidence="6">
    <location>
        <begin position="483"/>
        <end position="504"/>
    </location>
</feature>
<feature type="transmembrane region" description="Helical" evidence="6">
    <location>
        <begin position="303"/>
        <end position="328"/>
    </location>
</feature>
<feature type="transmembrane region" description="Helical" evidence="6">
    <location>
        <begin position="453"/>
        <end position="477"/>
    </location>
</feature>
<feature type="transmembrane region" description="Helical" evidence="6">
    <location>
        <begin position="340"/>
        <end position="359"/>
    </location>
</feature>
<evidence type="ECO:0000256" key="2">
    <source>
        <dbReference type="ARBA" id="ARBA00010199"/>
    </source>
</evidence>
<dbReference type="AlphaFoldDB" id="A0AAV6WGK2"/>
<evidence type="ECO:0000256" key="1">
    <source>
        <dbReference type="ARBA" id="ARBA00004141"/>
    </source>
</evidence>
<comment type="subcellular location">
    <subcellularLocation>
        <location evidence="1">Membrane</location>
        <topology evidence="1">Multi-pass membrane protein</topology>
    </subcellularLocation>
</comment>
<evidence type="ECO:0000313" key="9">
    <source>
        <dbReference type="Proteomes" id="UP000826271"/>
    </source>
</evidence>